<name>A0ABQ6CSG9_9HYPH</name>
<keyword evidence="2" id="KW-1185">Reference proteome</keyword>
<dbReference type="Proteomes" id="UP001156882">
    <property type="component" value="Unassembled WGS sequence"/>
</dbReference>
<comment type="caution">
    <text evidence="1">The sequence shown here is derived from an EMBL/GenBank/DDBJ whole genome shotgun (WGS) entry which is preliminary data.</text>
</comment>
<gene>
    <name evidence="1" type="ORF">GCM10007874_49270</name>
</gene>
<proteinExistence type="predicted"/>
<protein>
    <recommendedName>
        <fullName evidence="3">SGNH hydrolase-type esterase domain-containing protein</fullName>
    </recommendedName>
</protein>
<dbReference type="InterPro" id="IPR036514">
    <property type="entry name" value="SGNH_hydro_sf"/>
</dbReference>
<dbReference type="SUPFAM" id="SSF52266">
    <property type="entry name" value="SGNH hydrolase"/>
    <property type="match status" value="1"/>
</dbReference>
<dbReference type="Gene3D" id="3.40.50.1110">
    <property type="entry name" value="SGNH hydrolase"/>
    <property type="match status" value="1"/>
</dbReference>
<accession>A0ABQ6CSG9</accession>
<sequence length="159" mass="18114">MRHKQEGFLFYAADFNSWAPEDRGWLKSDFTPTGFLDFETSMANLEAIVDEIRKHKDVPILIYNVSPIIPGERIHCYQGLDETFANRIRRFNLGLVGLSERAGISIVDVDTLMARHGADTMKLDAFHLAPQAYRLVAEEVVRILDDLGVLEDLHEGRQL</sequence>
<dbReference type="EMBL" id="BSPC01000054">
    <property type="protein sequence ID" value="GLS21910.1"/>
    <property type="molecule type" value="Genomic_DNA"/>
</dbReference>
<dbReference type="CDD" id="cd00229">
    <property type="entry name" value="SGNH_hydrolase"/>
    <property type="match status" value="1"/>
</dbReference>
<organism evidence="1 2">
    <name type="scientific">Labrys miyagiensis</name>
    <dbReference type="NCBI Taxonomy" id="346912"/>
    <lineage>
        <taxon>Bacteria</taxon>
        <taxon>Pseudomonadati</taxon>
        <taxon>Pseudomonadota</taxon>
        <taxon>Alphaproteobacteria</taxon>
        <taxon>Hyphomicrobiales</taxon>
        <taxon>Xanthobacteraceae</taxon>
        <taxon>Labrys</taxon>
    </lineage>
</organism>
<evidence type="ECO:0000313" key="1">
    <source>
        <dbReference type="EMBL" id="GLS21910.1"/>
    </source>
</evidence>
<reference evidence="2" key="1">
    <citation type="journal article" date="2019" name="Int. J. Syst. Evol. Microbiol.">
        <title>The Global Catalogue of Microorganisms (GCM) 10K type strain sequencing project: providing services to taxonomists for standard genome sequencing and annotation.</title>
        <authorList>
            <consortium name="The Broad Institute Genomics Platform"/>
            <consortium name="The Broad Institute Genome Sequencing Center for Infectious Disease"/>
            <person name="Wu L."/>
            <person name="Ma J."/>
        </authorList>
    </citation>
    <scope>NUCLEOTIDE SEQUENCE [LARGE SCALE GENOMIC DNA]</scope>
    <source>
        <strain evidence="2">NBRC 101365</strain>
    </source>
</reference>
<evidence type="ECO:0000313" key="2">
    <source>
        <dbReference type="Proteomes" id="UP001156882"/>
    </source>
</evidence>
<evidence type="ECO:0008006" key="3">
    <source>
        <dbReference type="Google" id="ProtNLM"/>
    </source>
</evidence>